<keyword evidence="7" id="KW-0067">ATP-binding</keyword>
<feature type="transmembrane region" description="Helical" evidence="11">
    <location>
        <begin position="1356"/>
        <end position="1379"/>
    </location>
</feature>
<feature type="transmembrane region" description="Helical" evidence="11">
    <location>
        <begin position="1201"/>
        <end position="1222"/>
    </location>
</feature>
<dbReference type="InterPro" id="IPR027417">
    <property type="entry name" value="P-loop_NTPase"/>
</dbReference>
<dbReference type="CDD" id="cd03232">
    <property type="entry name" value="ABCG_PDR_domain2"/>
    <property type="match status" value="1"/>
</dbReference>
<dbReference type="InterPro" id="IPR029481">
    <property type="entry name" value="ABC_trans_N"/>
</dbReference>
<feature type="compositionally biased region" description="Polar residues" evidence="10">
    <location>
        <begin position="97"/>
        <end position="113"/>
    </location>
</feature>
<dbReference type="PANTHER" id="PTHR19241">
    <property type="entry name" value="ATP-BINDING CASSETTE TRANSPORTER"/>
    <property type="match status" value="1"/>
</dbReference>
<dbReference type="InterPro" id="IPR034003">
    <property type="entry name" value="ABCG_PDR_2"/>
</dbReference>
<dbReference type="InterPro" id="IPR017871">
    <property type="entry name" value="ABC_transporter-like_CS"/>
</dbReference>
<dbReference type="Gene3D" id="3.40.50.300">
    <property type="entry name" value="P-loop containing nucleotide triphosphate hydrolases"/>
    <property type="match status" value="2"/>
</dbReference>
<sequence>MAAKPVRHTIPHLRYGRSTQLTPIKSMAATPAPGGAGAIAAAQAVTQQVESSVHEKLQHHGGESTGSTEQGSFDEMKDQERDEITYLARQISKISRRSSLPSGEPTNSFLDTTTDPELDPNSEAFNQKRWVKNLLHITSRDPETYPRRTAGVTFRNLNAYGFGTAADYQADVFNTWLKAFGYMRGLLGLRQKRRIDILRDFEGLVKSGEMLVVLGRPGSGCSTLLRTLCGDTHGLWLGEGTDIQYEGVSYEEMHSRFRGEVIYQGEQEIHFPHMTVGDTLLFAAQARAPANRLPGVSREQYAVHMRDVVMAILGLSHTKNTQVGNEYIRGVSGGERKRVSIAETTLCGSPLQCWDNSTRGLDSATALEFVRTLRTSTKYSGSTAIVAIYQAGQAIYDVFDKAIVLYEGRQIYFGRADDAKRFFIEMGFHCPPRQTTADFLTSLTSPAEREVRPGFEGRVPNTPDEFAARWRESPERQALIAEMEAFQAVHPLGGEKYKEFTESRKKEKAKGTRASSPYTLTYPMQVKLCFWRGMKRLQGDMSNTLAAVIGNIIMSLIVSSMFYNLPHDTNSFYQRSSLIFFGILMNAFASILEIQTLWDQRPIVEKHKKYALYHPSAEGLSSMLVDLPAKIISAVVFNLILRSFFTFFLFSFTTTLTMSNLFRFIGSLSRTHAQAMVPSSIFMLGLMIYTGFTIPIRSMHPWFRWINYINPIAYAFESLMINEFSDREWDCSSFVPAGPTYKNLPGQSFICQANGAVTGQEFVQGNDYLAVTYQYSHSHMWRNFGILVGFFFFLLGLLIVASELVTAKPSKGEILVFPRGKIPAFAKQKGKTEDAEAAAQNTKPAVEKDGHDEAAAIVRQTSIFHWQDVCYDIKIKGEPRRILDHVDGWVKPGTLTALMGVTGAGKTSLLDVLANRVTVGVVTGQMLVDGRPRDSSFQRKTGYVQQQDLHLETSTVREALRFSALLRQPASVPKEEKYAYVEQVIKMLGMDEYAEAVVGVLGEGLNVEQRKRLTIGVEIAAKPDLLLFFDEPTSGLDSQTAWSICQLMRKLANHGQAILCTIHQPSAILMQEFDRLLFLAKGGRTIYFGDLGDNMGELINYFERNGSSKCPPSANPAEWMLEVIGAAPGSKPDKDWAEVWKSSEERATVREELATMKADLLAKERPDNSTGWAEFAMPIWYQFFVIVHRNFQQFWRTPEYIYAKTCMSVIPTLFIGFSFWQAGTSIQGLQNQTFAIFMFLTMFPNLSQQMMPYFALQRSLYEVRERPSKAYSWIAFILASIVVEIPWNLIMAVPAYFAWYYPIGLYVNAEPTDSVISRGGTMLLILLLFMLFTSTFTMMVVAGINDAAAAGQISQLLFTLCLLFCGVLVAPDALPRFWIFMYRLSPFTYLVSAVLSVGVAETSIECSSIELLTLSPPTAGETCQTFLSAYTSYAGGRIINPNATENCQFCSLATTDDFLAVESIYFSDRWRNIGILFGYCAFNVLAAIGLYWLARVPKGSRVKEVPGDGTEVAIVKTRSTTQGDKEVK</sequence>
<keyword evidence="5 11" id="KW-0812">Transmembrane</keyword>
<evidence type="ECO:0000256" key="8">
    <source>
        <dbReference type="ARBA" id="ARBA00022989"/>
    </source>
</evidence>
<keyword evidence="9 11" id="KW-0472">Membrane</keyword>
<evidence type="ECO:0000256" key="10">
    <source>
        <dbReference type="SAM" id="MobiDB-lite"/>
    </source>
</evidence>
<feature type="transmembrane region" description="Helical" evidence="11">
    <location>
        <begin position="577"/>
        <end position="598"/>
    </location>
</feature>
<dbReference type="PROSITE" id="PS50893">
    <property type="entry name" value="ABC_TRANSPORTER_2"/>
    <property type="match status" value="2"/>
</dbReference>
<gene>
    <name evidence="13" type="ORF">GQ26_0181370</name>
</gene>
<dbReference type="InterPro" id="IPR013525">
    <property type="entry name" value="ABC2_TM"/>
</dbReference>
<feature type="domain" description="ABC transporter" evidence="12">
    <location>
        <begin position="864"/>
        <end position="1107"/>
    </location>
</feature>
<reference evidence="13" key="1">
    <citation type="journal article" date="2014" name="PLoS Genet.">
        <title>Signature Gene Expression Reveals Novel Clues to the Molecular Mechanisms of Dimorphic Transition in Penicillium marneffei.</title>
        <authorList>
            <person name="Yang E."/>
            <person name="Wang G."/>
            <person name="Cai J."/>
            <person name="Woo P.C."/>
            <person name="Lau S.K."/>
            <person name="Yuen K.-Y."/>
            <person name="Chow W.-N."/>
            <person name="Lin X."/>
        </authorList>
    </citation>
    <scope>NUCLEOTIDE SEQUENCE [LARGE SCALE GENOMIC DNA]</scope>
    <source>
        <strain evidence="13">PM1</strain>
    </source>
</reference>
<evidence type="ECO:0000256" key="3">
    <source>
        <dbReference type="ARBA" id="ARBA00022448"/>
    </source>
</evidence>
<feature type="transmembrane region" description="Helical" evidence="11">
    <location>
        <begin position="1276"/>
        <end position="1301"/>
    </location>
</feature>
<feature type="transmembrane region" description="Helical" evidence="11">
    <location>
        <begin position="784"/>
        <end position="805"/>
    </location>
</feature>
<dbReference type="GO" id="GO:0140359">
    <property type="term" value="F:ABC-type transporter activity"/>
    <property type="evidence" value="ECO:0007669"/>
    <property type="project" value="InterPro"/>
</dbReference>
<keyword evidence="8 11" id="KW-1133">Transmembrane helix</keyword>
<dbReference type="FunFam" id="3.40.50.300:FF:000054">
    <property type="entry name" value="ABC multidrug transporter atrF"/>
    <property type="match status" value="1"/>
</dbReference>
<protein>
    <submittedName>
        <fullName evidence="13">ABC transporter CDR4</fullName>
    </submittedName>
</protein>
<dbReference type="eggNOG" id="KOG0065">
    <property type="taxonomic scope" value="Eukaryota"/>
</dbReference>
<feature type="transmembrane region" description="Helical" evidence="11">
    <location>
        <begin position="677"/>
        <end position="696"/>
    </location>
</feature>
<name>A0A093V284_TALMA</name>
<dbReference type="FunFam" id="3.40.50.300:FF:000881">
    <property type="entry name" value="ABC multidrug transporter A-1"/>
    <property type="match status" value="1"/>
</dbReference>
<keyword evidence="4" id="KW-1003">Cell membrane</keyword>
<dbReference type="SMART" id="SM00382">
    <property type="entry name" value="AAA"/>
    <property type="match status" value="2"/>
</dbReference>
<evidence type="ECO:0000313" key="13">
    <source>
        <dbReference type="EMBL" id="KFX46642.1"/>
    </source>
</evidence>
<dbReference type="GO" id="GO:0016887">
    <property type="term" value="F:ATP hydrolysis activity"/>
    <property type="evidence" value="ECO:0007669"/>
    <property type="project" value="InterPro"/>
</dbReference>
<organism evidence="13">
    <name type="scientific">Talaromyces marneffei PM1</name>
    <dbReference type="NCBI Taxonomy" id="1077442"/>
    <lineage>
        <taxon>Eukaryota</taxon>
        <taxon>Fungi</taxon>
        <taxon>Dikarya</taxon>
        <taxon>Ascomycota</taxon>
        <taxon>Pezizomycotina</taxon>
        <taxon>Eurotiomycetes</taxon>
        <taxon>Eurotiomycetidae</taxon>
        <taxon>Eurotiales</taxon>
        <taxon>Trichocomaceae</taxon>
        <taxon>Talaromyces</taxon>
        <taxon>Talaromyces sect. Talaromyces</taxon>
    </lineage>
</organism>
<dbReference type="EMBL" id="JPOX01000018">
    <property type="protein sequence ID" value="KFX46642.1"/>
    <property type="molecule type" value="Genomic_DNA"/>
</dbReference>
<proteinExistence type="inferred from homology"/>
<keyword evidence="3" id="KW-0813">Transport</keyword>
<dbReference type="PROSITE" id="PS00211">
    <property type="entry name" value="ABC_TRANSPORTER_1"/>
    <property type="match status" value="1"/>
</dbReference>
<accession>A0A093V284</accession>
<feature type="domain" description="ABC transporter" evidence="12">
    <location>
        <begin position="177"/>
        <end position="432"/>
    </location>
</feature>
<feature type="region of interest" description="Disordered" evidence="10">
    <location>
        <begin position="50"/>
        <end position="76"/>
    </location>
</feature>
<dbReference type="InterPro" id="IPR010929">
    <property type="entry name" value="PDR_CDR_ABC"/>
</dbReference>
<dbReference type="Pfam" id="PF01061">
    <property type="entry name" value="ABC2_membrane"/>
    <property type="match status" value="2"/>
</dbReference>
<dbReference type="Pfam" id="PF06422">
    <property type="entry name" value="PDR_CDR"/>
    <property type="match status" value="1"/>
</dbReference>
<dbReference type="GO" id="GO:0005524">
    <property type="term" value="F:ATP binding"/>
    <property type="evidence" value="ECO:0007669"/>
    <property type="project" value="UniProtKB-KW"/>
</dbReference>
<dbReference type="InterPro" id="IPR043926">
    <property type="entry name" value="ABCG_dom"/>
</dbReference>
<feature type="transmembrane region" description="Helical" evidence="11">
    <location>
        <begin position="1321"/>
        <end position="1344"/>
    </location>
</feature>
<feature type="transmembrane region" description="Helical" evidence="11">
    <location>
        <begin position="1234"/>
        <end position="1256"/>
    </location>
</feature>
<evidence type="ECO:0000256" key="6">
    <source>
        <dbReference type="ARBA" id="ARBA00022741"/>
    </source>
</evidence>
<dbReference type="InterPro" id="IPR003439">
    <property type="entry name" value="ABC_transporter-like_ATP-bd"/>
</dbReference>
<dbReference type="GO" id="GO:0005886">
    <property type="term" value="C:plasma membrane"/>
    <property type="evidence" value="ECO:0007669"/>
    <property type="project" value="UniProtKB-SubCell"/>
</dbReference>
<dbReference type="InterPro" id="IPR034001">
    <property type="entry name" value="ABCG_PDR_1"/>
</dbReference>
<dbReference type="Pfam" id="PF14510">
    <property type="entry name" value="ABC_trans_N"/>
    <property type="match status" value="1"/>
</dbReference>
<comment type="caution">
    <text evidence="13">The sequence shown here is derived from an EMBL/GenBank/DDBJ whole genome shotgun (WGS) entry which is preliminary data.</text>
</comment>
<evidence type="ECO:0000256" key="5">
    <source>
        <dbReference type="ARBA" id="ARBA00022692"/>
    </source>
</evidence>
<comment type="similarity">
    <text evidence="2">Belongs to the ABC transporter superfamily. ABCG family. PDR (TC 3.A.1.205) subfamily.</text>
</comment>
<dbReference type="Pfam" id="PF19055">
    <property type="entry name" value="ABC2_membrane_7"/>
    <property type="match status" value="1"/>
</dbReference>
<evidence type="ECO:0000256" key="2">
    <source>
        <dbReference type="ARBA" id="ARBA00006012"/>
    </source>
</evidence>
<dbReference type="CDD" id="cd03233">
    <property type="entry name" value="ABCG_PDR_domain1"/>
    <property type="match status" value="1"/>
</dbReference>
<dbReference type="InterPro" id="IPR003593">
    <property type="entry name" value="AAA+_ATPase"/>
</dbReference>
<feature type="transmembrane region" description="Helical" evidence="11">
    <location>
        <begin position="1473"/>
        <end position="1494"/>
    </location>
</feature>
<evidence type="ECO:0000256" key="9">
    <source>
        <dbReference type="ARBA" id="ARBA00023136"/>
    </source>
</evidence>
<dbReference type="SUPFAM" id="SSF52540">
    <property type="entry name" value="P-loop containing nucleoside triphosphate hydrolases"/>
    <property type="match status" value="2"/>
</dbReference>
<comment type="subcellular location">
    <subcellularLocation>
        <location evidence="1">Cell membrane</location>
        <topology evidence="1">Multi-pass membrane protein</topology>
    </subcellularLocation>
</comment>
<feature type="region of interest" description="Disordered" evidence="10">
    <location>
        <begin position="95"/>
        <end position="122"/>
    </location>
</feature>
<dbReference type="Pfam" id="PF00005">
    <property type="entry name" value="ABC_tran"/>
    <property type="match status" value="2"/>
</dbReference>
<evidence type="ECO:0000256" key="11">
    <source>
        <dbReference type="SAM" id="Phobius"/>
    </source>
</evidence>
<evidence type="ECO:0000259" key="12">
    <source>
        <dbReference type="PROSITE" id="PS50893"/>
    </source>
</evidence>
<evidence type="ECO:0000256" key="4">
    <source>
        <dbReference type="ARBA" id="ARBA00022475"/>
    </source>
</evidence>
<feature type="transmembrane region" description="Helical" evidence="11">
    <location>
        <begin position="544"/>
        <end position="565"/>
    </location>
</feature>
<evidence type="ECO:0000256" key="1">
    <source>
        <dbReference type="ARBA" id="ARBA00004651"/>
    </source>
</evidence>
<feature type="compositionally biased region" description="Basic and acidic residues" evidence="10">
    <location>
        <begin position="52"/>
        <end position="62"/>
    </location>
</feature>
<keyword evidence="6" id="KW-0547">Nucleotide-binding</keyword>
<evidence type="ECO:0000256" key="7">
    <source>
        <dbReference type="ARBA" id="ARBA00022840"/>
    </source>
</evidence>